<dbReference type="InterPro" id="IPR036236">
    <property type="entry name" value="Znf_C2H2_sf"/>
</dbReference>
<reference evidence="8 9" key="1">
    <citation type="submission" date="2022-12" db="EMBL/GenBank/DDBJ databases">
        <title>Chromosome-level genome of Tegillarca granosa.</title>
        <authorList>
            <person name="Kim J."/>
        </authorList>
    </citation>
    <scope>NUCLEOTIDE SEQUENCE [LARGE SCALE GENOMIC DNA]</scope>
    <source>
        <strain evidence="8">Teg-2019</strain>
        <tissue evidence="8">Adductor muscle</tissue>
    </source>
</reference>
<feature type="domain" description="C2H2-type" evidence="7">
    <location>
        <begin position="94"/>
        <end position="122"/>
    </location>
</feature>
<evidence type="ECO:0000256" key="5">
    <source>
        <dbReference type="PROSITE-ProRule" id="PRU00042"/>
    </source>
</evidence>
<evidence type="ECO:0000256" key="1">
    <source>
        <dbReference type="ARBA" id="ARBA00022723"/>
    </source>
</evidence>
<keyword evidence="9" id="KW-1185">Reference proteome</keyword>
<organism evidence="8 9">
    <name type="scientific">Tegillarca granosa</name>
    <name type="common">Malaysian cockle</name>
    <name type="synonym">Anadara granosa</name>
    <dbReference type="NCBI Taxonomy" id="220873"/>
    <lineage>
        <taxon>Eukaryota</taxon>
        <taxon>Metazoa</taxon>
        <taxon>Spiralia</taxon>
        <taxon>Lophotrochozoa</taxon>
        <taxon>Mollusca</taxon>
        <taxon>Bivalvia</taxon>
        <taxon>Autobranchia</taxon>
        <taxon>Pteriomorphia</taxon>
        <taxon>Arcoida</taxon>
        <taxon>Arcoidea</taxon>
        <taxon>Arcidae</taxon>
        <taxon>Tegillarca</taxon>
    </lineage>
</organism>
<sequence length="218" mass="25004">MTWSEYASLSQVSFNGIDLPVGSQDLETLLQINSQDLLNNDNIAIQSDNSRSVPDAIESESEGEMMHSDEDEELVAAIDEILNGPDESGNSKEYQCQVCDKKYKHKRSLERHILSTHQRQRYMCSKCSKSFSQIGHKKRHENKCQGKQDHPQKRKTEEPEASSSKKQRTPPPSKTLYKCRQCKEGFNNRRELYVHRMKTHFQVGQGIQPRPWGNGLAP</sequence>
<dbReference type="InterPro" id="IPR013087">
    <property type="entry name" value="Znf_C2H2_type"/>
</dbReference>
<accession>A0ABQ9F1X4</accession>
<feature type="domain" description="C2H2-type" evidence="7">
    <location>
        <begin position="122"/>
        <end position="155"/>
    </location>
</feature>
<keyword evidence="4" id="KW-0862">Zinc</keyword>
<dbReference type="SMART" id="SM00355">
    <property type="entry name" value="ZnF_C2H2"/>
    <property type="match status" value="3"/>
</dbReference>
<keyword evidence="3 5" id="KW-0863">Zinc-finger</keyword>
<gene>
    <name evidence="8" type="ORF">KUTeg_012142</name>
</gene>
<dbReference type="PANTHER" id="PTHR24408">
    <property type="entry name" value="ZINC FINGER PROTEIN"/>
    <property type="match status" value="1"/>
</dbReference>
<dbReference type="PROSITE" id="PS00028">
    <property type="entry name" value="ZINC_FINGER_C2H2_1"/>
    <property type="match status" value="2"/>
</dbReference>
<evidence type="ECO:0000256" key="3">
    <source>
        <dbReference type="ARBA" id="ARBA00022771"/>
    </source>
</evidence>
<dbReference type="Gene3D" id="3.30.160.60">
    <property type="entry name" value="Classic Zinc Finger"/>
    <property type="match status" value="1"/>
</dbReference>
<dbReference type="EMBL" id="JARBDR010000640">
    <property type="protein sequence ID" value="KAJ8310277.1"/>
    <property type="molecule type" value="Genomic_DNA"/>
</dbReference>
<evidence type="ECO:0000313" key="8">
    <source>
        <dbReference type="EMBL" id="KAJ8310277.1"/>
    </source>
</evidence>
<dbReference type="PANTHER" id="PTHR24408:SF58">
    <property type="entry name" value="TRANSCRIPTION FACTOR (TFIIIA), PUTATIVE (AFU_ORTHOLOGUE AFUA_1G05150)-RELATED"/>
    <property type="match status" value="1"/>
</dbReference>
<feature type="region of interest" description="Disordered" evidence="6">
    <location>
        <begin position="135"/>
        <end position="176"/>
    </location>
</feature>
<proteinExistence type="predicted"/>
<evidence type="ECO:0000256" key="2">
    <source>
        <dbReference type="ARBA" id="ARBA00022737"/>
    </source>
</evidence>
<comment type="caution">
    <text evidence="8">The sequence shown here is derived from an EMBL/GenBank/DDBJ whole genome shotgun (WGS) entry which is preliminary data.</text>
</comment>
<feature type="domain" description="C2H2-type" evidence="7">
    <location>
        <begin position="177"/>
        <end position="200"/>
    </location>
</feature>
<name>A0ABQ9F1X4_TEGGR</name>
<feature type="compositionally biased region" description="Basic and acidic residues" evidence="6">
    <location>
        <begin position="142"/>
        <end position="158"/>
    </location>
</feature>
<protein>
    <recommendedName>
        <fullName evidence="7">C2H2-type domain-containing protein</fullName>
    </recommendedName>
</protein>
<dbReference type="SUPFAM" id="SSF57667">
    <property type="entry name" value="beta-beta-alpha zinc fingers"/>
    <property type="match status" value="1"/>
</dbReference>
<evidence type="ECO:0000313" key="9">
    <source>
        <dbReference type="Proteomes" id="UP001217089"/>
    </source>
</evidence>
<dbReference type="Pfam" id="PF00096">
    <property type="entry name" value="zf-C2H2"/>
    <property type="match status" value="1"/>
</dbReference>
<keyword evidence="1" id="KW-0479">Metal-binding</keyword>
<evidence type="ECO:0000256" key="4">
    <source>
        <dbReference type="ARBA" id="ARBA00022833"/>
    </source>
</evidence>
<keyword evidence="2" id="KW-0677">Repeat</keyword>
<dbReference type="PROSITE" id="PS50157">
    <property type="entry name" value="ZINC_FINGER_C2H2_2"/>
    <property type="match status" value="3"/>
</dbReference>
<evidence type="ECO:0000256" key="6">
    <source>
        <dbReference type="SAM" id="MobiDB-lite"/>
    </source>
</evidence>
<evidence type="ECO:0000259" key="7">
    <source>
        <dbReference type="PROSITE" id="PS50157"/>
    </source>
</evidence>
<dbReference type="Proteomes" id="UP001217089">
    <property type="component" value="Unassembled WGS sequence"/>
</dbReference>